<dbReference type="InterPro" id="IPR045227">
    <property type="entry name" value="WDR18/Ipi3/RID3"/>
</dbReference>
<dbReference type="GO" id="GO:0006261">
    <property type="term" value="P:DNA-templated DNA replication"/>
    <property type="evidence" value="ECO:0007669"/>
    <property type="project" value="TreeGrafter"/>
</dbReference>
<dbReference type="EMBL" id="MTYJ01000096">
    <property type="protein sequence ID" value="OQV14940.1"/>
    <property type="molecule type" value="Genomic_DNA"/>
</dbReference>
<sequence>MESEDVFSQEFEDLTGKEFFLITAQPEEGADKMATIECWSITAEFSQKVRVYRNSVVSSGTLDFIGESYVAGGALKKPWISVWPLNQPSPIQPPLLIAAAASCVAVSPDGEILVVAMNNKISVYELATGDYVAHLTRHYGAVTCLAFSLCGRHFASAGQDGTVFVWETAEVWCSGASCNPQAVTCQGRIEDLIFAGADTIYSFMVTVGADHTCRVYDASLANYGPVANFLFRRPLIAVTADFSATNIAVSDDSGSVFRIPLITPDSRTTHPHMLSESDWNQRYQFSGHTKAVRCMQFSSDASLLVTGSDDLTMRVWQVKSRVCVRVLQFRGPVTNLRRCLHPESIVGKRSLITARPLPPLKKQLVSDALGTGEKYIDIRLPSRGAHFALFTKAAAECNGTIERQDSSTPSNGVSGDGLLELQGQNADLATQLAAVQAELATVKNVNRELYDLCREKILEQRKT</sequence>
<reference evidence="5" key="1">
    <citation type="submission" date="2017-01" db="EMBL/GenBank/DDBJ databases">
        <title>Comparative genomics of anhydrobiosis in the tardigrade Hypsibius dujardini.</title>
        <authorList>
            <person name="Yoshida Y."/>
            <person name="Koutsovoulos G."/>
            <person name="Laetsch D."/>
            <person name="Stevens L."/>
            <person name="Kumar S."/>
            <person name="Horikawa D."/>
            <person name="Ishino K."/>
            <person name="Komine S."/>
            <person name="Tomita M."/>
            <person name="Blaxter M."/>
            <person name="Arakawa K."/>
        </authorList>
    </citation>
    <scope>NUCLEOTIDE SEQUENCE [LARGE SCALE GENOMIC DNA]</scope>
    <source>
        <strain evidence="5">Z151</strain>
    </source>
</reference>
<dbReference type="Proteomes" id="UP000192578">
    <property type="component" value="Unassembled WGS sequence"/>
</dbReference>
<gene>
    <name evidence="4" type="ORF">BV898_10844</name>
</gene>
<protein>
    <submittedName>
        <fullName evidence="4">WD repeat-containing protein 18</fullName>
    </submittedName>
</protein>
<evidence type="ECO:0000256" key="1">
    <source>
        <dbReference type="ARBA" id="ARBA00022574"/>
    </source>
</evidence>
<dbReference type="SMART" id="SM00320">
    <property type="entry name" value="WD40"/>
    <property type="match status" value="4"/>
</dbReference>
<dbReference type="SUPFAM" id="SSF50978">
    <property type="entry name" value="WD40 repeat-like"/>
    <property type="match status" value="1"/>
</dbReference>
<dbReference type="PROSITE" id="PS50082">
    <property type="entry name" value="WD_REPEATS_2"/>
    <property type="match status" value="2"/>
</dbReference>
<keyword evidence="2" id="KW-0677">Repeat</keyword>
<comment type="caution">
    <text evidence="4">The sequence shown here is derived from an EMBL/GenBank/DDBJ whole genome shotgun (WGS) entry which is preliminary data.</text>
</comment>
<accession>A0A1W0WIA6</accession>
<keyword evidence="1 3" id="KW-0853">WD repeat</keyword>
<dbReference type="GO" id="GO:0006364">
    <property type="term" value="P:rRNA processing"/>
    <property type="evidence" value="ECO:0007669"/>
    <property type="project" value="TreeGrafter"/>
</dbReference>
<keyword evidence="5" id="KW-1185">Reference proteome</keyword>
<dbReference type="PROSITE" id="PS50294">
    <property type="entry name" value="WD_REPEATS_REGION"/>
    <property type="match status" value="2"/>
</dbReference>
<evidence type="ECO:0000313" key="4">
    <source>
        <dbReference type="EMBL" id="OQV14940.1"/>
    </source>
</evidence>
<evidence type="ECO:0000256" key="3">
    <source>
        <dbReference type="PROSITE-ProRule" id="PRU00221"/>
    </source>
</evidence>
<feature type="repeat" description="WD" evidence="3">
    <location>
        <begin position="135"/>
        <end position="167"/>
    </location>
</feature>
<dbReference type="AlphaFoldDB" id="A0A1W0WIA6"/>
<feature type="repeat" description="WD" evidence="3">
    <location>
        <begin position="285"/>
        <end position="326"/>
    </location>
</feature>
<dbReference type="InterPro" id="IPR001680">
    <property type="entry name" value="WD40_rpt"/>
</dbReference>
<dbReference type="PANTHER" id="PTHR18763">
    <property type="entry name" value="WD-REPEAT PROTEIN 18"/>
    <property type="match status" value="1"/>
</dbReference>
<proteinExistence type="predicted"/>
<dbReference type="InterPro" id="IPR036322">
    <property type="entry name" value="WD40_repeat_dom_sf"/>
</dbReference>
<dbReference type="GO" id="GO:0120330">
    <property type="term" value="C:rixosome complex"/>
    <property type="evidence" value="ECO:0007669"/>
    <property type="project" value="TreeGrafter"/>
</dbReference>
<dbReference type="OrthoDB" id="756370at2759"/>
<dbReference type="PANTHER" id="PTHR18763:SF0">
    <property type="entry name" value="WD REPEAT-CONTAINING PROTEIN 18"/>
    <property type="match status" value="1"/>
</dbReference>
<name>A0A1W0WIA6_HYPEX</name>
<dbReference type="Gene3D" id="2.130.10.10">
    <property type="entry name" value="YVTN repeat-like/Quinoprotein amine dehydrogenase"/>
    <property type="match status" value="2"/>
</dbReference>
<evidence type="ECO:0000313" key="5">
    <source>
        <dbReference type="Proteomes" id="UP000192578"/>
    </source>
</evidence>
<organism evidence="4 5">
    <name type="scientific">Hypsibius exemplaris</name>
    <name type="common">Freshwater tardigrade</name>
    <dbReference type="NCBI Taxonomy" id="2072580"/>
    <lineage>
        <taxon>Eukaryota</taxon>
        <taxon>Metazoa</taxon>
        <taxon>Ecdysozoa</taxon>
        <taxon>Tardigrada</taxon>
        <taxon>Eutardigrada</taxon>
        <taxon>Parachela</taxon>
        <taxon>Hypsibioidea</taxon>
        <taxon>Hypsibiidae</taxon>
        <taxon>Hypsibius</taxon>
    </lineage>
</organism>
<evidence type="ECO:0000256" key="2">
    <source>
        <dbReference type="ARBA" id="ARBA00022737"/>
    </source>
</evidence>
<dbReference type="GO" id="GO:0005656">
    <property type="term" value="C:nuclear pre-replicative complex"/>
    <property type="evidence" value="ECO:0007669"/>
    <property type="project" value="TreeGrafter"/>
</dbReference>
<dbReference type="InterPro" id="IPR015943">
    <property type="entry name" value="WD40/YVTN_repeat-like_dom_sf"/>
</dbReference>
<dbReference type="Pfam" id="PF00400">
    <property type="entry name" value="WD40"/>
    <property type="match status" value="2"/>
</dbReference>